<evidence type="ECO:0000256" key="1">
    <source>
        <dbReference type="ARBA" id="ARBA00004123"/>
    </source>
</evidence>
<dbReference type="PROSITE" id="PS51742">
    <property type="entry name" value="PPC"/>
    <property type="match status" value="1"/>
</dbReference>
<evidence type="ECO:0000259" key="8">
    <source>
        <dbReference type="PROSITE" id="PS51742"/>
    </source>
</evidence>
<dbReference type="CDD" id="cd11378">
    <property type="entry name" value="DUF296"/>
    <property type="match status" value="1"/>
</dbReference>
<comment type="caution">
    <text evidence="9">The sequence shown here is derived from an EMBL/GenBank/DDBJ whole genome shotgun (WGS) entry which is preliminary data.</text>
</comment>
<dbReference type="PANTHER" id="PTHR31500:SF96">
    <property type="entry name" value="AT-HOOK MOTIF NUCLEAR-LOCALIZED PROTEIN 7"/>
    <property type="match status" value="1"/>
</dbReference>
<keyword evidence="5 6" id="KW-0539">Nucleus</keyword>
<dbReference type="FunFam" id="3.30.1330.80:FF:000003">
    <property type="entry name" value="AT-hook motif nuclear-localized protein 1-like"/>
    <property type="match status" value="1"/>
</dbReference>
<keyword evidence="2 6" id="KW-0805">Transcription regulation</keyword>
<dbReference type="Proteomes" id="UP000326939">
    <property type="component" value="Chromosome 2"/>
</dbReference>
<feature type="region of interest" description="Disordered" evidence="7">
    <location>
        <begin position="310"/>
        <end position="355"/>
    </location>
</feature>
<feature type="domain" description="PPC" evidence="8">
    <location>
        <begin position="127"/>
        <end position="278"/>
    </location>
</feature>
<comment type="subcellular location">
    <subcellularLocation>
        <location evidence="1 6">Nucleus</location>
    </subcellularLocation>
</comment>
<protein>
    <recommendedName>
        <fullName evidence="6">AT-hook motif nuclear-localized protein</fullName>
    </recommendedName>
</protein>
<keyword evidence="10" id="KW-1185">Reference proteome</keyword>
<comment type="domain">
    <text evidence="6">The PPC domain mediates interactions between AHL proteins.</text>
</comment>
<reference evidence="10" key="1">
    <citation type="journal article" date="2019" name="Gigascience">
        <title>De novo genome assembly of the endangered Acer yangbiense, a plant species with extremely small populations endemic to Yunnan Province, China.</title>
        <authorList>
            <person name="Yang J."/>
            <person name="Wariss H.M."/>
            <person name="Tao L."/>
            <person name="Zhang R."/>
            <person name="Yun Q."/>
            <person name="Hollingsworth P."/>
            <person name="Dao Z."/>
            <person name="Luo G."/>
            <person name="Guo H."/>
            <person name="Ma Y."/>
            <person name="Sun W."/>
        </authorList>
    </citation>
    <scope>NUCLEOTIDE SEQUENCE [LARGE SCALE GENOMIC DNA]</scope>
    <source>
        <strain evidence="10">cv. br00</strain>
    </source>
</reference>
<dbReference type="PANTHER" id="PTHR31500">
    <property type="entry name" value="AT-HOOK MOTIF NUCLEAR-LOCALIZED PROTEIN 9"/>
    <property type="match status" value="1"/>
</dbReference>
<gene>
    <name evidence="9" type="ORF">DKX38_002896</name>
</gene>
<dbReference type="Pfam" id="PF03479">
    <property type="entry name" value="PCC"/>
    <property type="match status" value="1"/>
</dbReference>
<evidence type="ECO:0000313" key="10">
    <source>
        <dbReference type="Proteomes" id="UP000326939"/>
    </source>
</evidence>
<comment type="function">
    <text evidence="6">Transcription factor that specifically binds AT-rich DNA sequences related to the nuclear matrix attachment regions (MARs).</text>
</comment>
<dbReference type="GO" id="GO:0005634">
    <property type="term" value="C:nucleus"/>
    <property type="evidence" value="ECO:0007669"/>
    <property type="project" value="UniProtKB-SubCell"/>
</dbReference>
<dbReference type="EMBL" id="VDCV01000002">
    <property type="protein sequence ID" value="KAB5569103.1"/>
    <property type="molecule type" value="Genomic_DNA"/>
</dbReference>
<dbReference type="AlphaFoldDB" id="A0A5N5NQU0"/>
<dbReference type="InterPro" id="IPR039605">
    <property type="entry name" value="AHL"/>
</dbReference>
<keyword evidence="3 6" id="KW-0238">DNA-binding</keyword>
<dbReference type="Gene3D" id="3.30.1330.80">
    <property type="entry name" value="Hypothetical protein, similar to alpha- acetolactate decarboxylase, domain 2"/>
    <property type="match status" value="1"/>
</dbReference>
<dbReference type="GO" id="GO:0003680">
    <property type="term" value="F:minor groove of adenine-thymine-rich DNA binding"/>
    <property type="evidence" value="ECO:0007669"/>
    <property type="project" value="UniProtKB-UniRule"/>
</dbReference>
<evidence type="ECO:0000256" key="5">
    <source>
        <dbReference type="ARBA" id="ARBA00023242"/>
    </source>
</evidence>
<evidence type="ECO:0000256" key="6">
    <source>
        <dbReference type="RuleBase" id="RU367031"/>
    </source>
</evidence>
<keyword evidence="4 6" id="KW-0804">Transcription</keyword>
<feature type="compositionally biased region" description="Low complexity" evidence="7">
    <location>
        <begin position="75"/>
        <end position="88"/>
    </location>
</feature>
<proteinExistence type="predicted"/>
<feature type="compositionally biased region" description="Polar residues" evidence="7">
    <location>
        <begin position="316"/>
        <end position="349"/>
    </location>
</feature>
<dbReference type="InterPro" id="IPR005175">
    <property type="entry name" value="PPC_dom"/>
</dbReference>
<feature type="region of interest" description="Disordered" evidence="7">
    <location>
        <begin position="44"/>
        <end position="98"/>
    </location>
</feature>
<name>A0A5N5NQU0_9ROSI</name>
<sequence length="355" mass="37146">MEGREGLSAGVTVIGAEAPSNYHVAPRNENPGQIVVSPPAVEVSSVGAGLSGGTAEKKKRGRPRKYGPDGAVSRALSPMPISASAPSSGGDYSAGKPGKVWPGSYEKKKYKKLGMENLGEWASNSVGTNFTPHVITVNAGEDVTMKVISFSQQGPRAICILSANGVISNVTLRQPDSSGGTLTYEGRFEILSLSGSFMPTENQGTRSRSGGMSVSLASPDGRVVGGSVAGLLVAASPVQASSLFFFLSFEMKGGKLHFTLPLQYPPRVQVVVGSFLAGNHQEQKPKKPKVDSIPATFAPAPAIPVVSMAEREESVGTPQGQQNSSSFQKENWATMHSMQDVRNSGTDINISLPEG</sequence>
<dbReference type="SUPFAM" id="SSF117856">
    <property type="entry name" value="AF0104/ALDC/Ptd012-like"/>
    <property type="match status" value="1"/>
</dbReference>
<evidence type="ECO:0000256" key="7">
    <source>
        <dbReference type="SAM" id="MobiDB-lite"/>
    </source>
</evidence>
<evidence type="ECO:0000256" key="2">
    <source>
        <dbReference type="ARBA" id="ARBA00023015"/>
    </source>
</evidence>
<evidence type="ECO:0000256" key="3">
    <source>
        <dbReference type="ARBA" id="ARBA00023125"/>
    </source>
</evidence>
<evidence type="ECO:0000256" key="4">
    <source>
        <dbReference type="ARBA" id="ARBA00023163"/>
    </source>
</evidence>
<evidence type="ECO:0000313" key="9">
    <source>
        <dbReference type="EMBL" id="KAB5569103.1"/>
    </source>
</evidence>
<organism evidence="9 10">
    <name type="scientific">Salix brachista</name>
    <dbReference type="NCBI Taxonomy" id="2182728"/>
    <lineage>
        <taxon>Eukaryota</taxon>
        <taxon>Viridiplantae</taxon>
        <taxon>Streptophyta</taxon>
        <taxon>Embryophyta</taxon>
        <taxon>Tracheophyta</taxon>
        <taxon>Spermatophyta</taxon>
        <taxon>Magnoliopsida</taxon>
        <taxon>eudicotyledons</taxon>
        <taxon>Gunneridae</taxon>
        <taxon>Pentapetalae</taxon>
        <taxon>rosids</taxon>
        <taxon>fabids</taxon>
        <taxon>Malpighiales</taxon>
        <taxon>Salicaceae</taxon>
        <taxon>Saliceae</taxon>
        <taxon>Salix</taxon>
    </lineage>
</organism>
<accession>A0A5N5NQU0</accession>